<protein>
    <submittedName>
        <fullName evidence="2">Uncharacterized protein</fullName>
    </submittedName>
</protein>
<evidence type="ECO:0000313" key="2">
    <source>
        <dbReference type="EMBL" id="KAK9288050.1"/>
    </source>
</evidence>
<organism evidence="2 3">
    <name type="scientific">Liquidambar formosana</name>
    <name type="common">Formosan gum</name>
    <dbReference type="NCBI Taxonomy" id="63359"/>
    <lineage>
        <taxon>Eukaryota</taxon>
        <taxon>Viridiplantae</taxon>
        <taxon>Streptophyta</taxon>
        <taxon>Embryophyta</taxon>
        <taxon>Tracheophyta</taxon>
        <taxon>Spermatophyta</taxon>
        <taxon>Magnoliopsida</taxon>
        <taxon>eudicotyledons</taxon>
        <taxon>Gunneridae</taxon>
        <taxon>Pentapetalae</taxon>
        <taxon>Saxifragales</taxon>
        <taxon>Altingiaceae</taxon>
        <taxon>Liquidambar</taxon>
    </lineage>
</organism>
<dbReference type="AlphaFoldDB" id="A0AAP0S6F6"/>
<evidence type="ECO:0000256" key="1">
    <source>
        <dbReference type="SAM" id="MobiDB-lite"/>
    </source>
</evidence>
<comment type="caution">
    <text evidence="2">The sequence shown here is derived from an EMBL/GenBank/DDBJ whole genome shotgun (WGS) entry which is preliminary data.</text>
</comment>
<reference evidence="2 3" key="1">
    <citation type="journal article" date="2024" name="Plant J.">
        <title>Genome sequences and population genomics reveal climatic adaptation and genomic divergence between two closely related sweetgum species.</title>
        <authorList>
            <person name="Xu W.Q."/>
            <person name="Ren C.Q."/>
            <person name="Zhang X.Y."/>
            <person name="Comes H.P."/>
            <person name="Liu X.H."/>
            <person name="Li Y.G."/>
            <person name="Kettle C.J."/>
            <person name="Jalonen R."/>
            <person name="Gaisberger H."/>
            <person name="Ma Y.Z."/>
            <person name="Qiu Y.X."/>
        </authorList>
    </citation>
    <scope>NUCLEOTIDE SEQUENCE [LARGE SCALE GENOMIC DNA]</scope>
    <source>
        <strain evidence="2">Hangzhou</strain>
    </source>
</reference>
<proteinExistence type="predicted"/>
<evidence type="ECO:0000313" key="3">
    <source>
        <dbReference type="Proteomes" id="UP001415857"/>
    </source>
</evidence>
<feature type="region of interest" description="Disordered" evidence="1">
    <location>
        <begin position="176"/>
        <end position="195"/>
    </location>
</feature>
<accession>A0AAP0S6F6</accession>
<dbReference type="Proteomes" id="UP001415857">
    <property type="component" value="Unassembled WGS sequence"/>
</dbReference>
<sequence length="195" mass="20600">MGGYRHSANQWTRAGPSFKEESVMLLKILFTMTLFSGETLYALPLSKTSGGVVAAFTLGLENHEVTLKVLPALGINDPEKLDFLVFDRINQCVSFEELCGHSVPPSAELSSDRAQFLYAVGKKISVDLSAYIVKLVIAAGISNVIYTPSLSEGGRLAQIEAALTACGIPLPSLASVPPSGDSGASTSGGSQSFDW</sequence>
<feature type="compositionally biased region" description="Low complexity" evidence="1">
    <location>
        <begin position="179"/>
        <end position="195"/>
    </location>
</feature>
<dbReference type="EMBL" id="JBBPBK010000003">
    <property type="protein sequence ID" value="KAK9288050.1"/>
    <property type="molecule type" value="Genomic_DNA"/>
</dbReference>
<gene>
    <name evidence="2" type="ORF">L1049_016496</name>
</gene>
<keyword evidence="3" id="KW-1185">Reference proteome</keyword>
<name>A0AAP0S6F6_LIQFO</name>